<dbReference type="InterPro" id="IPR001646">
    <property type="entry name" value="5peptide_repeat"/>
</dbReference>
<keyword evidence="2" id="KW-0812">Transmembrane</keyword>
<dbReference type="EMBL" id="JBHUFV010000068">
    <property type="protein sequence ID" value="MFD1938487.1"/>
    <property type="molecule type" value="Genomic_DNA"/>
</dbReference>
<feature type="transmembrane region" description="Helical" evidence="2">
    <location>
        <begin position="55"/>
        <end position="74"/>
    </location>
</feature>
<name>A0ABW4TBW2_9ACTN</name>
<keyword evidence="4" id="KW-1185">Reference proteome</keyword>
<dbReference type="Pfam" id="PF00805">
    <property type="entry name" value="Pentapeptide"/>
    <property type="match status" value="1"/>
</dbReference>
<comment type="caution">
    <text evidence="3">The sequence shown here is derived from an EMBL/GenBank/DDBJ whole genome shotgun (WGS) entry which is preliminary data.</text>
</comment>
<dbReference type="Proteomes" id="UP001597368">
    <property type="component" value="Unassembled WGS sequence"/>
</dbReference>
<dbReference type="RefSeq" id="WP_379580541.1">
    <property type="nucleotide sequence ID" value="NZ_JBHUFV010000068.1"/>
</dbReference>
<proteinExistence type="predicted"/>
<dbReference type="Gene3D" id="2.160.20.80">
    <property type="entry name" value="E3 ubiquitin-protein ligase SopA"/>
    <property type="match status" value="1"/>
</dbReference>
<dbReference type="InterPro" id="IPR051082">
    <property type="entry name" value="Pentapeptide-BTB/POZ_domain"/>
</dbReference>
<feature type="region of interest" description="Disordered" evidence="1">
    <location>
        <begin position="319"/>
        <end position="349"/>
    </location>
</feature>
<accession>A0ABW4TBW2</accession>
<protein>
    <submittedName>
        <fullName evidence="3">Pentapeptide repeat-containing protein</fullName>
    </submittedName>
</protein>
<evidence type="ECO:0000256" key="2">
    <source>
        <dbReference type="SAM" id="Phobius"/>
    </source>
</evidence>
<gene>
    <name evidence="3" type="ORF">ACFSKW_44135</name>
</gene>
<dbReference type="SUPFAM" id="SSF141571">
    <property type="entry name" value="Pentapeptide repeat-like"/>
    <property type="match status" value="1"/>
</dbReference>
<reference evidence="4" key="1">
    <citation type="journal article" date="2019" name="Int. J. Syst. Evol. Microbiol.">
        <title>The Global Catalogue of Microorganisms (GCM) 10K type strain sequencing project: providing services to taxonomists for standard genome sequencing and annotation.</title>
        <authorList>
            <consortium name="The Broad Institute Genomics Platform"/>
            <consortium name="The Broad Institute Genome Sequencing Center for Infectious Disease"/>
            <person name="Wu L."/>
            <person name="Ma J."/>
        </authorList>
    </citation>
    <scope>NUCLEOTIDE SEQUENCE [LARGE SCALE GENOMIC DNA]</scope>
    <source>
        <strain evidence="4">ICMP 6774ER</strain>
    </source>
</reference>
<evidence type="ECO:0000313" key="3">
    <source>
        <dbReference type="EMBL" id="MFD1938487.1"/>
    </source>
</evidence>
<keyword evidence="2" id="KW-0472">Membrane</keyword>
<sequence length="349" mass="37434">MTRSLVGMVAAAALVGTVVLVLGPLSWLVAGEAVSRLAGKEQADAMNAVRQTVLAALGGASALIALGFTVRTYYLSRRGQVTDRFGKAVGQLASEKLEERLGGVHALEHVMAESAVDHTAVIGVLCSFVRARTMRPKDEQGEYVSEDDQELGWTEPAADIDAAMTALARRPRRDEPNRPDLRAAKLVGLSVRSMDFSGPPRLTRMFLTAADLRRADFRGADLRGTIATAADLRHALLHRADLRQASFDAADLRGAYLDGARLAGAMFEGSDLRGVHGLSAAQVAEAYVDAETRFSPELADHPWVQARLADCAAWTKTHPDPWACPPPTRWKSVPEPTSASGPKPAPEPE</sequence>
<dbReference type="PANTHER" id="PTHR14136:SF17">
    <property type="entry name" value="BTB_POZ DOMAIN-CONTAINING PROTEIN KCTD9"/>
    <property type="match status" value="1"/>
</dbReference>
<evidence type="ECO:0000256" key="1">
    <source>
        <dbReference type="SAM" id="MobiDB-lite"/>
    </source>
</evidence>
<dbReference type="PANTHER" id="PTHR14136">
    <property type="entry name" value="BTB_POZ DOMAIN-CONTAINING PROTEIN KCTD9"/>
    <property type="match status" value="1"/>
</dbReference>
<organism evidence="3 4">
    <name type="scientific">Nonomuraea mangrovi</name>
    <dbReference type="NCBI Taxonomy" id="2316207"/>
    <lineage>
        <taxon>Bacteria</taxon>
        <taxon>Bacillati</taxon>
        <taxon>Actinomycetota</taxon>
        <taxon>Actinomycetes</taxon>
        <taxon>Streptosporangiales</taxon>
        <taxon>Streptosporangiaceae</taxon>
        <taxon>Nonomuraea</taxon>
    </lineage>
</organism>
<keyword evidence="2" id="KW-1133">Transmembrane helix</keyword>
<evidence type="ECO:0000313" key="4">
    <source>
        <dbReference type="Proteomes" id="UP001597368"/>
    </source>
</evidence>